<comment type="function">
    <text evidence="7">Hydrolyzes ribosome-free peptidyl-tRNAs (with 1 or more amino acids incorporated), which drop off the ribosome during protein synthesis, or as a result of ribosome stalling.</text>
</comment>
<gene>
    <name evidence="7" type="primary">pth</name>
    <name evidence="11" type="ORF">SAMN06265370_11336</name>
</gene>
<feature type="region of interest" description="Disordered" evidence="10">
    <location>
        <begin position="187"/>
        <end position="239"/>
    </location>
</feature>
<keyword evidence="2 7" id="KW-0820">tRNA-binding</keyword>
<feature type="binding site" evidence="7">
    <location>
        <position position="112"/>
    </location>
    <ligand>
        <name>tRNA</name>
        <dbReference type="ChEBI" id="CHEBI:17843"/>
    </ligand>
</feature>
<dbReference type="PROSITE" id="PS01196">
    <property type="entry name" value="PEPT_TRNA_HYDROL_2"/>
    <property type="match status" value="1"/>
</dbReference>
<organism evidence="11 12">
    <name type="scientific">Puniceibacterium sediminis</name>
    <dbReference type="NCBI Taxonomy" id="1608407"/>
    <lineage>
        <taxon>Bacteria</taxon>
        <taxon>Pseudomonadati</taxon>
        <taxon>Pseudomonadota</taxon>
        <taxon>Alphaproteobacteria</taxon>
        <taxon>Rhodobacterales</taxon>
        <taxon>Paracoccaceae</taxon>
        <taxon>Puniceibacterium</taxon>
    </lineage>
</organism>
<keyword evidence="12" id="KW-1185">Reference proteome</keyword>
<dbReference type="PANTHER" id="PTHR17224">
    <property type="entry name" value="PEPTIDYL-TRNA HYDROLASE"/>
    <property type="match status" value="1"/>
</dbReference>
<evidence type="ECO:0000256" key="8">
    <source>
        <dbReference type="RuleBase" id="RU000673"/>
    </source>
</evidence>
<comment type="similarity">
    <text evidence="5 7 9">Belongs to the PTH family.</text>
</comment>
<evidence type="ECO:0000256" key="6">
    <source>
        <dbReference type="ARBA" id="ARBA00050038"/>
    </source>
</evidence>
<sequence length="239" mass="25606">MKIFVGLGNPGGQYAQNRHNIGFMAVEAIAEAHGFQPWKARFQGQVAEGRLGGDKVLLLKPATFMNLSGQAVGEAMRFYKLEPADVMVFHDELDLAPGRLKVKFGGGHAGHNGLRSIHAHIGDAYGRVRMGIGHPGRKELVSGYVLHDFAKADADWLEDVLRGVADGADDLARGDSAKFLNAVGLRVSPQRSSSGTAPKKPGAAKTTAKVAEQPAVAAPDEEPAPDNRNPLQRLADRFR</sequence>
<evidence type="ECO:0000256" key="10">
    <source>
        <dbReference type="SAM" id="MobiDB-lite"/>
    </source>
</evidence>
<dbReference type="RefSeq" id="WP_089271575.1">
    <property type="nucleotide sequence ID" value="NZ_FZNN01000013.1"/>
</dbReference>
<dbReference type="EMBL" id="FZNN01000013">
    <property type="protein sequence ID" value="SNR62494.1"/>
    <property type="molecule type" value="Genomic_DNA"/>
</dbReference>
<protein>
    <recommendedName>
        <fullName evidence="6 7">Peptidyl-tRNA hydrolase</fullName>
        <shortName evidence="7">Pth</shortName>
        <ecNumber evidence="1 7">3.1.1.29</ecNumber>
    </recommendedName>
</protein>
<dbReference type="FunFam" id="3.40.50.1470:FF:000001">
    <property type="entry name" value="Peptidyl-tRNA hydrolase"/>
    <property type="match status" value="1"/>
</dbReference>
<keyword evidence="7" id="KW-0963">Cytoplasm</keyword>
<keyword evidence="3 7" id="KW-0378">Hydrolase</keyword>
<feature type="binding site" evidence="7">
    <location>
        <position position="64"/>
    </location>
    <ligand>
        <name>tRNA</name>
        <dbReference type="ChEBI" id="CHEBI:17843"/>
    </ligand>
</feature>
<name>A0A238XVW0_9RHOB</name>
<feature type="compositionally biased region" description="Low complexity" evidence="10">
    <location>
        <begin position="195"/>
        <end position="218"/>
    </location>
</feature>
<accession>A0A238XVW0</accession>
<comment type="function">
    <text evidence="7">Catalyzes the release of premature peptidyl moieties from peptidyl-tRNA molecules trapped in stalled 50S ribosomal subunits, and thus maintains levels of free tRNAs and 50S ribosomes.</text>
</comment>
<dbReference type="GO" id="GO:0005737">
    <property type="term" value="C:cytoplasm"/>
    <property type="evidence" value="ECO:0007669"/>
    <property type="project" value="UniProtKB-SubCell"/>
</dbReference>
<dbReference type="Proteomes" id="UP000198417">
    <property type="component" value="Unassembled WGS sequence"/>
</dbReference>
<dbReference type="Gene3D" id="3.40.50.1470">
    <property type="entry name" value="Peptidyl-tRNA hydrolase"/>
    <property type="match status" value="1"/>
</dbReference>
<comment type="subunit">
    <text evidence="7">Monomer.</text>
</comment>
<comment type="catalytic activity">
    <reaction evidence="7 8">
        <text>an N-acyl-L-alpha-aminoacyl-tRNA + H2O = an N-acyl-L-amino acid + a tRNA + H(+)</text>
        <dbReference type="Rhea" id="RHEA:54448"/>
        <dbReference type="Rhea" id="RHEA-COMP:10123"/>
        <dbReference type="Rhea" id="RHEA-COMP:13883"/>
        <dbReference type="ChEBI" id="CHEBI:15377"/>
        <dbReference type="ChEBI" id="CHEBI:15378"/>
        <dbReference type="ChEBI" id="CHEBI:59874"/>
        <dbReference type="ChEBI" id="CHEBI:78442"/>
        <dbReference type="ChEBI" id="CHEBI:138191"/>
        <dbReference type="EC" id="3.1.1.29"/>
    </reaction>
</comment>
<dbReference type="InterPro" id="IPR018171">
    <property type="entry name" value="Pept_tRNA_hydro_CS"/>
</dbReference>
<dbReference type="HAMAP" id="MF_00083">
    <property type="entry name" value="Pept_tRNA_hydro_bact"/>
    <property type="match status" value="1"/>
</dbReference>
<evidence type="ECO:0000313" key="12">
    <source>
        <dbReference type="Proteomes" id="UP000198417"/>
    </source>
</evidence>
<dbReference type="InterPro" id="IPR001328">
    <property type="entry name" value="Pept_tRNA_hydro"/>
</dbReference>
<dbReference type="GO" id="GO:0000049">
    <property type="term" value="F:tRNA binding"/>
    <property type="evidence" value="ECO:0007669"/>
    <property type="project" value="UniProtKB-UniRule"/>
</dbReference>
<dbReference type="PROSITE" id="PS01195">
    <property type="entry name" value="PEPT_TRNA_HYDROL_1"/>
    <property type="match status" value="1"/>
</dbReference>
<feature type="site" description="Stabilizes the basic form of H active site to accept a proton" evidence="7">
    <location>
        <position position="91"/>
    </location>
</feature>
<dbReference type="EC" id="3.1.1.29" evidence="1 7"/>
<dbReference type="GO" id="GO:0004045">
    <property type="term" value="F:peptidyl-tRNA hydrolase activity"/>
    <property type="evidence" value="ECO:0007669"/>
    <property type="project" value="UniProtKB-UniRule"/>
</dbReference>
<evidence type="ECO:0000313" key="11">
    <source>
        <dbReference type="EMBL" id="SNR62494.1"/>
    </source>
</evidence>
<dbReference type="InterPro" id="IPR036416">
    <property type="entry name" value="Pept_tRNA_hydro_sf"/>
</dbReference>
<dbReference type="Pfam" id="PF01195">
    <property type="entry name" value="Pept_tRNA_hydro"/>
    <property type="match status" value="1"/>
</dbReference>
<evidence type="ECO:0000256" key="4">
    <source>
        <dbReference type="ARBA" id="ARBA00022884"/>
    </source>
</evidence>
<dbReference type="GO" id="GO:0072344">
    <property type="term" value="P:rescue of stalled ribosome"/>
    <property type="evidence" value="ECO:0007669"/>
    <property type="project" value="UniProtKB-UniRule"/>
</dbReference>
<comment type="subcellular location">
    <subcellularLocation>
        <location evidence="7">Cytoplasm</location>
    </subcellularLocation>
</comment>
<evidence type="ECO:0000256" key="1">
    <source>
        <dbReference type="ARBA" id="ARBA00013260"/>
    </source>
</evidence>
<feature type="active site" description="Proton acceptor" evidence="7">
    <location>
        <position position="19"/>
    </location>
</feature>
<dbReference type="OrthoDB" id="9800507at2"/>
<evidence type="ECO:0000256" key="5">
    <source>
        <dbReference type="ARBA" id="ARBA00038063"/>
    </source>
</evidence>
<evidence type="ECO:0000256" key="7">
    <source>
        <dbReference type="HAMAP-Rule" id="MF_00083"/>
    </source>
</evidence>
<dbReference type="GO" id="GO:0006515">
    <property type="term" value="P:protein quality control for misfolded or incompletely synthesized proteins"/>
    <property type="evidence" value="ECO:0007669"/>
    <property type="project" value="UniProtKB-UniRule"/>
</dbReference>
<proteinExistence type="inferred from homology"/>
<dbReference type="PANTHER" id="PTHR17224:SF1">
    <property type="entry name" value="PEPTIDYL-TRNA HYDROLASE"/>
    <property type="match status" value="1"/>
</dbReference>
<dbReference type="SUPFAM" id="SSF53178">
    <property type="entry name" value="Peptidyl-tRNA hydrolase-like"/>
    <property type="match status" value="1"/>
</dbReference>
<reference evidence="11 12" key="1">
    <citation type="submission" date="2017-06" db="EMBL/GenBank/DDBJ databases">
        <authorList>
            <person name="Kim H.J."/>
            <person name="Triplett B.A."/>
        </authorList>
    </citation>
    <scope>NUCLEOTIDE SEQUENCE [LARGE SCALE GENOMIC DNA]</scope>
    <source>
        <strain evidence="11 12">DSM 29052</strain>
    </source>
</reference>
<dbReference type="CDD" id="cd00462">
    <property type="entry name" value="PTH"/>
    <property type="match status" value="1"/>
</dbReference>
<dbReference type="AlphaFoldDB" id="A0A238XVW0"/>
<feature type="binding site" evidence="7">
    <location>
        <position position="66"/>
    </location>
    <ligand>
        <name>tRNA</name>
        <dbReference type="ChEBI" id="CHEBI:17843"/>
    </ligand>
</feature>
<keyword evidence="4 7" id="KW-0694">RNA-binding</keyword>
<feature type="site" description="Discriminates between blocked and unblocked aminoacyl-tRNA" evidence="7">
    <location>
        <position position="9"/>
    </location>
</feature>
<feature type="binding site" evidence="7">
    <location>
        <position position="14"/>
    </location>
    <ligand>
        <name>tRNA</name>
        <dbReference type="ChEBI" id="CHEBI:17843"/>
    </ligand>
</feature>
<dbReference type="NCBIfam" id="TIGR00447">
    <property type="entry name" value="pth"/>
    <property type="match status" value="1"/>
</dbReference>
<evidence type="ECO:0000256" key="9">
    <source>
        <dbReference type="RuleBase" id="RU004320"/>
    </source>
</evidence>
<evidence type="ECO:0000256" key="3">
    <source>
        <dbReference type="ARBA" id="ARBA00022801"/>
    </source>
</evidence>
<evidence type="ECO:0000256" key="2">
    <source>
        <dbReference type="ARBA" id="ARBA00022555"/>
    </source>
</evidence>